<name>A0A1M7QKV8_9BACI</name>
<proteinExistence type="predicted"/>
<dbReference type="STRING" id="1027249.SAMN05216179_3315"/>
<organism evidence="2 3">
    <name type="scientific">Gracilibacillus kekensis</name>
    <dbReference type="NCBI Taxonomy" id="1027249"/>
    <lineage>
        <taxon>Bacteria</taxon>
        <taxon>Bacillati</taxon>
        <taxon>Bacillota</taxon>
        <taxon>Bacilli</taxon>
        <taxon>Bacillales</taxon>
        <taxon>Bacillaceae</taxon>
        <taxon>Gracilibacillus</taxon>
    </lineage>
</organism>
<evidence type="ECO:0000313" key="3">
    <source>
        <dbReference type="Proteomes" id="UP000184184"/>
    </source>
</evidence>
<keyword evidence="3" id="KW-1185">Reference proteome</keyword>
<dbReference type="SUPFAM" id="SSF52833">
    <property type="entry name" value="Thioredoxin-like"/>
    <property type="match status" value="1"/>
</dbReference>
<evidence type="ECO:0000259" key="1">
    <source>
        <dbReference type="PROSITE" id="PS51352"/>
    </source>
</evidence>
<dbReference type="GO" id="GO:0045454">
    <property type="term" value="P:cell redox homeostasis"/>
    <property type="evidence" value="ECO:0007669"/>
    <property type="project" value="TreeGrafter"/>
</dbReference>
<dbReference type="RefSeq" id="WP_073202944.1">
    <property type="nucleotide sequence ID" value="NZ_FRCZ01000007.1"/>
</dbReference>
<dbReference type="InterPro" id="IPR013766">
    <property type="entry name" value="Thioredoxin_domain"/>
</dbReference>
<dbReference type="PROSITE" id="PS51352">
    <property type="entry name" value="THIOREDOXIN_2"/>
    <property type="match status" value="1"/>
</dbReference>
<gene>
    <name evidence="2" type="ORF">SAMN05216179_3315</name>
</gene>
<dbReference type="PANTHER" id="PTHR45663:SF6">
    <property type="entry name" value="THIOREDOXIN-LIKE PROTEIN YDBP"/>
    <property type="match status" value="1"/>
</dbReference>
<sequence length="106" mass="12401">MKAIKTVDQFNEIIASKEPVIIKFYADWCPDCKRMDMFIGDILDKYEQYDWYQVNSDEVEGLAEKFEVMGIPSLLIFQNGEKQAHRHSAYTKSPDDVEEFLQQELG</sequence>
<evidence type="ECO:0000313" key="2">
    <source>
        <dbReference type="EMBL" id="SHN31820.1"/>
    </source>
</evidence>
<dbReference type="AlphaFoldDB" id="A0A1M7QKV8"/>
<accession>A0A1M7QKV8</accession>
<dbReference type="Gene3D" id="3.40.30.10">
    <property type="entry name" value="Glutaredoxin"/>
    <property type="match status" value="1"/>
</dbReference>
<dbReference type="InterPro" id="IPR036249">
    <property type="entry name" value="Thioredoxin-like_sf"/>
</dbReference>
<dbReference type="PANTHER" id="PTHR45663">
    <property type="entry name" value="GEO12009P1"/>
    <property type="match status" value="1"/>
</dbReference>
<reference evidence="2 3" key="1">
    <citation type="submission" date="2016-11" db="EMBL/GenBank/DDBJ databases">
        <authorList>
            <person name="Jaros S."/>
            <person name="Januszkiewicz K."/>
            <person name="Wedrychowicz H."/>
        </authorList>
    </citation>
    <scope>NUCLEOTIDE SEQUENCE [LARGE SCALE GENOMIC DNA]</scope>
    <source>
        <strain evidence="2 3">CGMCC 1.10681</strain>
    </source>
</reference>
<dbReference type="OrthoDB" id="7629852at2"/>
<dbReference type="EMBL" id="FRCZ01000007">
    <property type="protein sequence ID" value="SHN31820.1"/>
    <property type="molecule type" value="Genomic_DNA"/>
</dbReference>
<feature type="domain" description="Thioredoxin" evidence="1">
    <location>
        <begin position="1"/>
        <end position="106"/>
    </location>
</feature>
<dbReference type="GO" id="GO:0005829">
    <property type="term" value="C:cytosol"/>
    <property type="evidence" value="ECO:0007669"/>
    <property type="project" value="TreeGrafter"/>
</dbReference>
<protein>
    <submittedName>
        <fullName evidence="2">Thioredoxin</fullName>
    </submittedName>
</protein>
<dbReference type="Proteomes" id="UP000184184">
    <property type="component" value="Unassembled WGS sequence"/>
</dbReference>
<dbReference type="Pfam" id="PF00085">
    <property type="entry name" value="Thioredoxin"/>
    <property type="match status" value="1"/>
</dbReference>
<dbReference type="GO" id="GO:0015035">
    <property type="term" value="F:protein-disulfide reductase activity"/>
    <property type="evidence" value="ECO:0007669"/>
    <property type="project" value="TreeGrafter"/>
</dbReference>
<dbReference type="CDD" id="cd02947">
    <property type="entry name" value="TRX_family"/>
    <property type="match status" value="1"/>
</dbReference>